<evidence type="ECO:0000313" key="2">
    <source>
        <dbReference type="EMBL" id="KAK7354031.1"/>
    </source>
</evidence>
<feature type="chain" id="PRO_5043012575" description="Secreted protein" evidence="1">
    <location>
        <begin position="30"/>
        <end position="80"/>
    </location>
</feature>
<proteinExistence type="predicted"/>
<dbReference type="Proteomes" id="UP001374584">
    <property type="component" value="Unassembled WGS sequence"/>
</dbReference>
<organism evidence="2 3">
    <name type="scientific">Phaseolus coccineus</name>
    <name type="common">Scarlet runner bean</name>
    <name type="synonym">Phaseolus multiflorus</name>
    <dbReference type="NCBI Taxonomy" id="3886"/>
    <lineage>
        <taxon>Eukaryota</taxon>
        <taxon>Viridiplantae</taxon>
        <taxon>Streptophyta</taxon>
        <taxon>Embryophyta</taxon>
        <taxon>Tracheophyta</taxon>
        <taxon>Spermatophyta</taxon>
        <taxon>Magnoliopsida</taxon>
        <taxon>eudicotyledons</taxon>
        <taxon>Gunneridae</taxon>
        <taxon>Pentapetalae</taxon>
        <taxon>rosids</taxon>
        <taxon>fabids</taxon>
        <taxon>Fabales</taxon>
        <taxon>Fabaceae</taxon>
        <taxon>Papilionoideae</taxon>
        <taxon>50 kb inversion clade</taxon>
        <taxon>NPAAA clade</taxon>
        <taxon>indigoferoid/millettioid clade</taxon>
        <taxon>Phaseoleae</taxon>
        <taxon>Phaseolus</taxon>
    </lineage>
</organism>
<evidence type="ECO:0008006" key="4">
    <source>
        <dbReference type="Google" id="ProtNLM"/>
    </source>
</evidence>
<reference evidence="2 3" key="1">
    <citation type="submission" date="2024-01" db="EMBL/GenBank/DDBJ databases">
        <title>The genomes of 5 underutilized Papilionoideae crops provide insights into root nodulation and disease resistanc.</title>
        <authorList>
            <person name="Jiang F."/>
        </authorList>
    </citation>
    <scope>NUCLEOTIDE SEQUENCE [LARGE SCALE GENOMIC DNA]</scope>
    <source>
        <strain evidence="2">JINMINGXINNONG_FW02</strain>
        <tissue evidence="2">Leaves</tissue>
    </source>
</reference>
<evidence type="ECO:0000256" key="1">
    <source>
        <dbReference type="SAM" id="SignalP"/>
    </source>
</evidence>
<protein>
    <recommendedName>
        <fullName evidence="4">Secreted protein</fullName>
    </recommendedName>
</protein>
<dbReference type="EMBL" id="JAYMYR010000007">
    <property type="protein sequence ID" value="KAK7354031.1"/>
    <property type="molecule type" value="Genomic_DNA"/>
</dbReference>
<comment type="caution">
    <text evidence="2">The sequence shown here is derived from an EMBL/GenBank/DDBJ whole genome shotgun (WGS) entry which is preliminary data.</text>
</comment>
<name>A0AAN9MG81_PHACN</name>
<keyword evidence="3" id="KW-1185">Reference proteome</keyword>
<accession>A0AAN9MG81</accession>
<evidence type="ECO:0000313" key="3">
    <source>
        <dbReference type="Proteomes" id="UP001374584"/>
    </source>
</evidence>
<keyword evidence="1" id="KW-0732">Signal</keyword>
<dbReference type="AlphaFoldDB" id="A0AAN9MG81"/>
<gene>
    <name evidence="2" type="ORF">VNO80_19487</name>
</gene>
<feature type="signal peptide" evidence="1">
    <location>
        <begin position="1"/>
        <end position="29"/>
    </location>
</feature>
<sequence length="80" mass="9206">MMNNNCTSSSAKIFTRGLVLPVLLHQLWATDLQAGRTRTGLAGHYCLPRVTKWLKLSEERTRRSLWFLTCMMISEKVSYS</sequence>